<dbReference type="OrthoDB" id="26232at2"/>
<dbReference type="GO" id="GO:0016747">
    <property type="term" value="F:acyltransferase activity, transferring groups other than amino-acyl groups"/>
    <property type="evidence" value="ECO:0007669"/>
    <property type="project" value="InterPro"/>
</dbReference>
<keyword evidence="1 4" id="KW-0808">Transferase</keyword>
<evidence type="ECO:0000256" key="2">
    <source>
        <dbReference type="ARBA" id="ARBA00023315"/>
    </source>
</evidence>
<dbReference type="InterPro" id="IPR050832">
    <property type="entry name" value="Bact_Acetyltransf"/>
</dbReference>
<evidence type="ECO:0000313" key="4">
    <source>
        <dbReference type="EMBL" id="RIH83903.1"/>
    </source>
</evidence>
<proteinExistence type="predicted"/>
<sequence>MEPTPQDAISPLNGGQGGLIRPATLDDAQAIAQMVRQAWAGRVAPDSSGHRESAEKVRLDLQKGFGWVVVDDEQVVASVRLVPHPSEAGVGEVKKLGVLPEYRKHGWGPKLMEVVEEKARALGLVELRLAVRYDQYRLVEWYGSLGYVLNLSLVYSAANPLTPPPFVLHKYLEVHP</sequence>
<dbReference type="EC" id="2.3.1.1" evidence="4"/>
<reference evidence="4 5" key="1">
    <citation type="submission" date="2018-08" db="EMBL/GenBank/DDBJ databases">
        <title>Meiothermus roseus NBRC 110900 genome sequencing project.</title>
        <authorList>
            <person name="Da Costa M.S."/>
            <person name="Albuquerque L."/>
            <person name="Raposo P."/>
            <person name="Froufe H.J.C."/>
            <person name="Barroso C.S."/>
            <person name="Egas C."/>
        </authorList>
    </citation>
    <scope>NUCLEOTIDE SEQUENCE [LARGE SCALE GENOMIC DNA]</scope>
    <source>
        <strain evidence="4 5">NBRC 110900</strain>
    </source>
</reference>
<gene>
    <name evidence="4" type="primary">argA_3</name>
    <name evidence="4" type="ORF">Mrose_02862</name>
</gene>
<name>A0A399EKA6_9DEIN</name>
<dbReference type="InterPro" id="IPR000182">
    <property type="entry name" value="GNAT_dom"/>
</dbReference>
<dbReference type="CDD" id="cd04301">
    <property type="entry name" value="NAT_SF"/>
    <property type="match status" value="1"/>
</dbReference>
<evidence type="ECO:0000256" key="1">
    <source>
        <dbReference type="ARBA" id="ARBA00022679"/>
    </source>
</evidence>
<dbReference type="Gene3D" id="3.40.630.30">
    <property type="match status" value="1"/>
</dbReference>
<keyword evidence="5" id="KW-1185">Reference proteome</keyword>
<dbReference type="InterPro" id="IPR016181">
    <property type="entry name" value="Acyl_CoA_acyltransferase"/>
</dbReference>
<accession>A0A399EKA6</accession>
<keyword evidence="2 4" id="KW-0012">Acyltransferase</keyword>
<evidence type="ECO:0000313" key="5">
    <source>
        <dbReference type="Proteomes" id="UP000265341"/>
    </source>
</evidence>
<dbReference type="Pfam" id="PF00583">
    <property type="entry name" value="Acetyltransf_1"/>
    <property type="match status" value="1"/>
</dbReference>
<dbReference type="PROSITE" id="PS51186">
    <property type="entry name" value="GNAT"/>
    <property type="match status" value="1"/>
</dbReference>
<dbReference type="AlphaFoldDB" id="A0A399EKA6"/>
<dbReference type="EMBL" id="QWLA01000067">
    <property type="protein sequence ID" value="RIH83903.1"/>
    <property type="molecule type" value="Genomic_DNA"/>
</dbReference>
<feature type="domain" description="N-acetyltransferase" evidence="3">
    <location>
        <begin position="18"/>
        <end position="173"/>
    </location>
</feature>
<protein>
    <submittedName>
        <fullName evidence="4">Amino-acid acetyltransferase</fullName>
        <ecNumber evidence="4">2.3.1.1</ecNumber>
    </submittedName>
</protein>
<dbReference type="PANTHER" id="PTHR43877">
    <property type="entry name" value="AMINOALKYLPHOSPHONATE N-ACETYLTRANSFERASE-RELATED-RELATED"/>
    <property type="match status" value="1"/>
</dbReference>
<evidence type="ECO:0000259" key="3">
    <source>
        <dbReference type="PROSITE" id="PS51186"/>
    </source>
</evidence>
<comment type="caution">
    <text evidence="4">The sequence shown here is derived from an EMBL/GenBank/DDBJ whole genome shotgun (WGS) entry which is preliminary data.</text>
</comment>
<organism evidence="4 5">
    <name type="scientific">Calidithermus roseus</name>
    <dbReference type="NCBI Taxonomy" id="1644118"/>
    <lineage>
        <taxon>Bacteria</taxon>
        <taxon>Thermotogati</taxon>
        <taxon>Deinococcota</taxon>
        <taxon>Deinococci</taxon>
        <taxon>Thermales</taxon>
        <taxon>Thermaceae</taxon>
        <taxon>Calidithermus</taxon>
    </lineage>
</organism>
<dbReference type="Proteomes" id="UP000265341">
    <property type="component" value="Unassembled WGS sequence"/>
</dbReference>
<dbReference type="RefSeq" id="WP_119279426.1">
    <property type="nucleotide sequence ID" value="NZ_QWLA01000067.1"/>
</dbReference>
<dbReference type="SUPFAM" id="SSF55729">
    <property type="entry name" value="Acyl-CoA N-acyltransferases (Nat)"/>
    <property type="match status" value="1"/>
</dbReference>